<sequence length="321" mass="34614">MKTRSVAVLAFDDISPFHLSVPCMVLGELAGGFELTVCAVRPGVLRSSAGFALLVEHGLEALRAADVVIVPSWPDPARQAEPELLQALRDAHEAGAQVVGLCLGACVLAEAGLLDGRRATTHWGYVDAFASRFPAVRLDADVLYVEDGSVLTSAGTAAAIDCCLHMLRQRQGVEEANRVARRMVVAPHRQGGQAQFIEQPLPRAGRDARLGELLDWLRANLRDAHTLDGLAARLAMSRRTFSRRFHALTGATLGDWLASERLALSQRLLERTSLPMEEVAEQAGLGSAMSLRRLFRQKLGVSPAAWRQAFRGGQANGQGGE</sequence>
<dbReference type="InterPro" id="IPR002818">
    <property type="entry name" value="DJ-1/PfpI"/>
</dbReference>
<dbReference type="InterPro" id="IPR052158">
    <property type="entry name" value="INH-QAR"/>
</dbReference>
<keyword evidence="3" id="KW-0804">Transcription</keyword>
<dbReference type="Gene3D" id="1.10.10.60">
    <property type="entry name" value="Homeodomain-like"/>
    <property type="match status" value="1"/>
</dbReference>
<dbReference type="Pfam" id="PF12833">
    <property type="entry name" value="HTH_18"/>
    <property type="match status" value="1"/>
</dbReference>
<evidence type="ECO:0000256" key="2">
    <source>
        <dbReference type="ARBA" id="ARBA00023125"/>
    </source>
</evidence>
<dbReference type="RefSeq" id="WP_103321989.1">
    <property type="nucleotide sequence ID" value="NZ_PPTF01000107.1"/>
</dbReference>
<organism evidence="5 6">
    <name type="scientific">Chromobacterium sinusclupearum</name>
    <dbReference type="NCBI Taxonomy" id="2077146"/>
    <lineage>
        <taxon>Bacteria</taxon>
        <taxon>Pseudomonadati</taxon>
        <taxon>Pseudomonadota</taxon>
        <taxon>Betaproteobacteria</taxon>
        <taxon>Neisseriales</taxon>
        <taxon>Chromobacteriaceae</taxon>
        <taxon>Chromobacterium</taxon>
    </lineage>
</organism>
<dbReference type="InterPro" id="IPR009057">
    <property type="entry name" value="Homeodomain-like_sf"/>
</dbReference>
<dbReference type="Pfam" id="PF01965">
    <property type="entry name" value="DJ-1_PfpI"/>
    <property type="match status" value="1"/>
</dbReference>
<dbReference type="InterPro" id="IPR018060">
    <property type="entry name" value="HTH_AraC"/>
</dbReference>
<name>A0A2K4MIB3_9NEIS</name>
<feature type="domain" description="HTH araC/xylS-type" evidence="4">
    <location>
        <begin position="211"/>
        <end position="309"/>
    </location>
</feature>
<dbReference type="SMART" id="SM00342">
    <property type="entry name" value="HTH_ARAC"/>
    <property type="match status" value="1"/>
</dbReference>
<dbReference type="Gene3D" id="3.40.50.880">
    <property type="match status" value="1"/>
</dbReference>
<keyword evidence="1" id="KW-0805">Transcription regulation</keyword>
<dbReference type="SUPFAM" id="SSF52317">
    <property type="entry name" value="Class I glutamine amidotransferase-like"/>
    <property type="match status" value="1"/>
</dbReference>
<gene>
    <name evidence="5" type="ORF">C2134_20995</name>
</gene>
<proteinExistence type="predicted"/>
<dbReference type="CDD" id="cd03137">
    <property type="entry name" value="GATase1_AraC_1"/>
    <property type="match status" value="1"/>
</dbReference>
<protein>
    <submittedName>
        <fullName evidence="5">AraC family transcriptional regulator</fullName>
    </submittedName>
</protein>
<dbReference type="PANTHER" id="PTHR43130:SF3">
    <property type="entry name" value="HTH-TYPE TRANSCRIPTIONAL REGULATOR RV1931C"/>
    <property type="match status" value="1"/>
</dbReference>
<keyword evidence="2" id="KW-0238">DNA-binding</keyword>
<dbReference type="GO" id="GO:0003700">
    <property type="term" value="F:DNA-binding transcription factor activity"/>
    <property type="evidence" value="ECO:0007669"/>
    <property type="project" value="InterPro"/>
</dbReference>
<dbReference type="InterPro" id="IPR018062">
    <property type="entry name" value="HTH_AraC-typ_CS"/>
</dbReference>
<evidence type="ECO:0000313" key="6">
    <source>
        <dbReference type="Proteomes" id="UP000236416"/>
    </source>
</evidence>
<dbReference type="EMBL" id="PPTF01000107">
    <property type="protein sequence ID" value="POA96739.1"/>
    <property type="molecule type" value="Genomic_DNA"/>
</dbReference>
<evidence type="ECO:0000256" key="1">
    <source>
        <dbReference type="ARBA" id="ARBA00023015"/>
    </source>
</evidence>
<evidence type="ECO:0000256" key="3">
    <source>
        <dbReference type="ARBA" id="ARBA00023163"/>
    </source>
</evidence>
<dbReference type="PROSITE" id="PS00041">
    <property type="entry name" value="HTH_ARAC_FAMILY_1"/>
    <property type="match status" value="1"/>
</dbReference>
<dbReference type="InterPro" id="IPR029062">
    <property type="entry name" value="Class_I_gatase-like"/>
</dbReference>
<evidence type="ECO:0000313" key="5">
    <source>
        <dbReference type="EMBL" id="POA96739.1"/>
    </source>
</evidence>
<comment type="caution">
    <text evidence="5">The sequence shown here is derived from an EMBL/GenBank/DDBJ whole genome shotgun (WGS) entry which is preliminary data.</text>
</comment>
<dbReference type="PANTHER" id="PTHR43130">
    <property type="entry name" value="ARAC-FAMILY TRANSCRIPTIONAL REGULATOR"/>
    <property type="match status" value="1"/>
</dbReference>
<reference evidence="5 6" key="1">
    <citation type="submission" date="2018-01" db="EMBL/GenBank/DDBJ databases">
        <title>Genomic Sequence of Chromobacterium MWU13-2610 from wild cranberry bogs within the Cape Cod National Seashore.</title>
        <authorList>
            <person name="O'Hara-Hanley K."/>
            <person name="Soby S."/>
            <person name="Harrison A."/>
        </authorList>
    </citation>
    <scope>NUCLEOTIDE SEQUENCE [LARGE SCALE GENOMIC DNA]</scope>
    <source>
        <strain evidence="5 6">MWU13-2610</strain>
    </source>
</reference>
<dbReference type="Proteomes" id="UP000236416">
    <property type="component" value="Unassembled WGS sequence"/>
</dbReference>
<dbReference type="PROSITE" id="PS01124">
    <property type="entry name" value="HTH_ARAC_FAMILY_2"/>
    <property type="match status" value="1"/>
</dbReference>
<dbReference type="AlphaFoldDB" id="A0A2K4MIB3"/>
<accession>A0A2K4MIB3</accession>
<keyword evidence="6" id="KW-1185">Reference proteome</keyword>
<dbReference type="SUPFAM" id="SSF46689">
    <property type="entry name" value="Homeodomain-like"/>
    <property type="match status" value="2"/>
</dbReference>
<dbReference type="GO" id="GO:0043565">
    <property type="term" value="F:sequence-specific DNA binding"/>
    <property type="evidence" value="ECO:0007669"/>
    <property type="project" value="InterPro"/>
</dbReference>
<evidence type="ECO:0000259" key="4">
    <source>
        <dbReference type="PROSITE" id="PS01124"/>
    </source>
</evidence>